<evidence type="ECO:0000313" key="1">
    <source>
        <dbReference type="EMBL" id="GAF48360.1"/>
    </source>
</evidence>
<comment type="caution">
    <text evidence="1">The sequence shown here is derived from an EMBL/GenBank/DDBJ whole genome shotgun (WGS) entry which is preliminary data.</text>
</comment>
<organism evidence="1 2">
    <name type="scientific">Rhodococcus wratislaviensis NBRC 100605</name>
    <dbReference type="NCBI Taxonomy" id="1219028"/>
    <lineage>
        <taxon>Bacteria</taxon>
        <taxon>Bacillati</taxon>
        <taxon>Actinomycetota</taxon>
        <taxon>Actinomycetes</taxon>
        <taxon>Mycobacteriales</taxon>
        <taxon>Nocardiaceae</taxon>
        <taxon>Rhodococcus</taxon>
    </lineage>
</organism>
<proteinExistence type="predicted"/>
<keyword evidence="2" id="KW-1185">Reference proteome</keyword>
<name>X0RBF9_RHOWR</name>
<gene>
    <name evidence="1" type="ORF">RW1_052_00690</name>
</gene>
<dbReference type="AlphaFoldDB" id="X0RBF9"/>
<accession>X0RBF9</accession>
<reference evidence="1 2" key="1">
    <citation type="submission" date="2014-02" db="EMBL/GenBank/DDBJ databases">
        <title>Whole genome shotgun sequence of Rhodococcus wratislaviensis NBRC 100605.</title>
        <authorList>
            <person name="Hosoyama A."/>
            <person name="Tsuchikane K."/>
            <person name="Yoshida I."/>
            <person name="Ohji S."/>
            <person name="Ichikawa N."/>
            <person name="Yamazoe A."/>
            <person name="Fujita N."/>
        </authorList>
    </citation>
    <scope>NUCLEOTIDE SEQUENCE [LARGE SCALE GENOMIC DNA]</scope>
    <source>
        <strain evidence="1 2">NBRC 100605</strain>
    </source>
</reference>
<evidence type="ECO:0000313" key="2">
    <source>
        <dbReference type="Proteomes" id="UP000019491"/>
    </source>
</evidence>
<sequence length="63" mass="7375">MVQIRMPSSAGRGYYDKKIAEGKSPRATTRSLKRHLSDHVWRIMLADERRSCRQREEESDRAA</sequence>
<dbReference type="EMBL" id="BAWF01000052">
    <property type="protein sequence ID" value="GAF48360.1"/>
    <property type="molecule type" value="Genomic_DNA"/>
</dbReference>
<dbReference type="Proteomes" id="UP000019491">
    <property type="component" value="Unassembled WGS sequence"/>
</dbReference>
<evidence type="ECO:0008006" key="3">
    <source>
        <dbReference type="Google" id="ProtNLM"/>
    </source>
</evidence>
<protein>
    <recommendedName>
        <fullName evidence="3">Transposase</fullName>
    </recommendedName>
</protein>